<protein>
    <submittedName>
        <fullName evidence="1">Uncharacterized protein</fullName>
    </submittedName>
</protein>
<name>A0A9X5I6R5_9CYAN</name>
<keyword evidence="2" id="KW-1185">Reference proteome</keyword>
<proteinExistence type="predicted"/>
<comment type="caution">
    <text evidence="1">The sequence shown here is derived from an EMBL/GenBank/DDBJ whole genome shotgun (WGS) entry which is preliminary data.</text>
</comment>
<dbReference type="EMBL" id="JTJC03000008">
    <property type="protein sequence ID" value="NHC37350.1"/>
    <property type="molecule type" value="Genomic_DNA"/>
</dbReference>
<dbReference type="Proteomes" id="UP000031532">
    <property type="component" value="Unassembled WGS sequence"/>
</dbReference>
<dbReference type="RefSeq" id="WP_132867475.1">
    <property type="nucleotide sequence ID" value="NZ_JTJC03000008.1"/>
</dbReference>
<dbReference type="AlphaFoldDB" id="A0A9X5I6R5"/>
<evidence type="ECO:0000313" key="1">
    <source>
        <dbReference type="EMBL" id="NHC37350.1"/>
    </source>
</evidence>
<organism evidence="1 2">
    <name type="scientific">Scytonema millei VB511283</name>
    <dbReference type="NCBI Taxonomy" id="1245923"/>
    <lineage>
        <taxon>Bacteria</taxon>
        <taxon>Bacillati</taxon>
        <taxon>Cyanobacteriota</taxon>
        <taxon>Cyanophyceae</taxon>
        <taxon>Nostocales</taxon>
        <taxon>Scytonemataceae</taxon>
        <taxon>Scytonema</taxon>
    </lineage>
</organism>
<sequence>MQSQLGIGWLFGFQGKSRKGLPLTSGKVLVRKLNATSSDRHPLLKKTVAASQIYRSAADKGK</sequence>
<gene>
    <name evidence="1" type="ORF">QH73_0022370</name>
</gene>
<evidence type="ECO:0000313" key="2">
    <source>
        <dbReference type="Proteomes" id="UP000031532"/>
    </source>
</evidence>
<accession>A0A9X5I6R5</accession>
<reference evidence="1 2" key="1">
    <citation type="journal article" date="2015" name="Genome Announc.">
        <title>Draft Genome Sequence of the Terrestrial Cyanobacterium Scytonema millei VB511283, Isolated from Eastern India.</title>
        <authorList>
            <person name="Sen D."/>
            <person name="Chandrababunaidu M.M."/>
            <person name="Singh D."/>
            <person name="Sanghi N."/>
            <person name="Ghorai A."/>
            <person name="Mishra G.P."/>
            <person name="Madduluri M."/>
            <person name="Adhikary S.P."/>
            <person name="Tripathy S."/>
        </authorList>
    </citation>
    <scope>NUCLEOTIDE SEQUENCE [LARGE SCALE GENOMIC DNA]</scope>
    <source>
        <strain evidence="1 2">VB511283</strain>
    </source>
</reference>